<dbReference type="InterPro" id="IPR051291">
    <property type="entry name" value="CIMAP"/>
</dbReference>
<feature type="region of interest" description="Disordered" evidence="1">
    <location>
        <begin position="49"/>
        <end position="68"/>
    </location>
</feature>
<name>A2DXP2_TRIV3</name>
<feature type="region of interest" description="Disordered" evidence="1">
    <location>
        <begin position="157"/>
        <end position="184"/>
    </location>
</feature>
<dbReference type="AlphaFoldDB" id="A2DXP2"/>
<gene>
    <name evidence="2" type="ORF">TVAG_411370</name>
</gene>
<evidence type="ECO:0000256" key="1">
    <source>
        <dbReference type="SAM" id="MobiDB-lite"/>
    </source>
</evidence>
<dbReference type="KEGG" id="tva:4772870"/>
<dbReference type="InParanoid" id="A2DXP2"/>
<dbReference type="VEuPathDB" id="TrichDB:TVAGG3_0047550"/>
<dbReference type="PANTHER" id="PTHR21580:SF28">
    <property type="entry name" value="BOREALIN N-TERMINAL DOMAIN-CONTAINING PROTEIN-RELATED"/>
    <property type="match status" value="1"/>
</dbReference>
<reference evidence="2" key="2">
    <citation type="journal article" date="2007" name="Science">
        <title>Draft genome sequence of the sexually transmitted pathogen Trichomonas vaginalis.</title>
        <authorList>
            <person name="Carlton J.M."/>
            <person name="Hirt R.P."/>
            <person name="Silva J.C."/>
            <person name="Delcher A.L."/>
            <person name="Schatz M."/>
            <person name="Zhao Q."/>
            <person name="Wortman J.R."/>
            <person name="Bidwell S.L."/>
            <person name="Alsmark U.C.M."/>
            <person name="Besteiro S."/>
            <person name="Sicheritz-Ponten T."/>
            <person name="Noel C.J."/>
            <person name="Dacks J.B."/>
            <person name="Foster P.G."/>
            <person name="Simillion C."/>
            <person name="Van de Peer Y."/>
            <person name="Miranda-Saavedra D."/>
            <person name="Barton G.J."/>
            <person name="Westrop G.D."/>
            <person name="Mueller S."/>
            <person name="Dessi D."/>
            <person name="Fiori P.L."/>
            <person name="Ren Q."/>
            <person name="Paulsen I."/>
            <person name="Zhang H."/>
            <person name="Bastida-Corcuera F.D."/>
            <person name="Simoes-Barbosa A."/>
            <person name="Brown M.T."/>
            <person name="Hayes R.D."/>
            <person name="Mukherjee M."/>
            <person name="Okumura C.Y."/>
            <person name="Schneider R."/>
            <person name="Smith A.J."/>
            <person name="Vanacova S."/>
            <person name="Villalvazo M."/>
            <person name="Haas B.J."/>
            <person name="Pertea M."/>
            <person name="Feldblyum T.V."/>
            <person name="Utterback T.R."/>
            <person name="Shu C.L."/>
            <person name="Osoegawa K."/>
            <person name="de Jong P.J."/>
            <person name="Hrdy I."/>
            <person name="Horvathova L."/>
            <person name="Zubacova Z."/>
            <person name="Dolezal P."/>
            <person name="Malik S.B."/>
            <person name="Logsdon J.M. Jr."/>
            <person name="Henze K."/>
            <person name="Gupta A."/>
            <person name="Wang C.C."/>
            <person name="Dunne R.L."/>
            <person name="Upcroft J.A."/>
            <person name="Upcroft P."/>
            <person name="White O."/>
            <person name="Salzberg S.L."/>
            <person name="Tang P."/>
            <person name="Chiu C.-H."/>
            <person name="Lee Y.-S."/>
            <person name="Embley T.M."/>
            <person name="Coombs G.H."/>
            <person name="Mottram J.C."/>
            <person name="Tachezy J."/>
            <person name="Fraser-Liggett C.M."/>
            <person name="Johnson P.J."/>
        </authorList>
    </citation>
    <scope>NUCLEOTIDE SEQUENCE [LARGE SCALE GENOMIC DNA]</scope>
    <source>
        <strain evidence="2">G3</strain>
    </source>
</reference>
<evidence type="ECO:0000313" key="2">
    <source>
        <dbReference type="EMBL" id="EAY14871.1"/>
    </source>
</evidence>
<dbReference type="OrthoDB" id="406368at2759"/>
<sequence length="458" mass="51085">MTNGSITTRSDRFFSLIQTGTSENVGPGSYDMPELIKTPYESLYPFNSTAARFRGPPESTPGPSDYNPQLPRISIHGGGAMMKSGSPRQSFEIHDGPSPADYGSHYDWSKNRPGMSPSHREQMNSKSPRNFNLAAPQYHASSSADFDTRLPYDRKVTIPKTARNYRKEPPSPGPSDYNTLPKRSISPNKSPAFMSNAERNVFPVPDWIADHDGLSQTSWKLPSKGAPFGSRQKHKSFWTKNNNPSPCQYNVTRSQEIPHQNIAPFNSRSGRGNLFDGNPNPGPADYNIEHSRRYRDSNNAPFFQRSERFTVHPPEYDACVAKYNIEQGDLIRQAKRHSSPSPPFMISSPRDPYAVKDKTPGVGTYNLSKSPDHKLQHAIGVEQRSKPNTIFGAPISDAPGPGKYYDLKSPRIRGGYMAKEGRTPLPNTPENTPGPVAYVSEYNMFKPSFNVTYSMGKF</sequence>
<accession>A2DXP2</accession>
<dbReference type="RefSeq" id="XP_001327094.1">
    <property type="nucleotide sequence ID" value="XM_001327059.1"/>
</dbReference>
<dbReference type="Pfam" id="PF07004">
    <property type="entry name" value="SHIPPO-rpt"/>
    <property type="match status" value="1"/>
</dbReference>
<dbReference type="InterPro" id="IPR010736">
    <property type="entry name" value="SHIPPO-rpt"/>
</dbReference>
<dbReference type="Proteomes" id="UP000001542">
    <property type="component" value="Unassembled WGS sequence"/>
</dbReference>
<organism evidence="2 3">
    <name type="scientific">Trichomonas vaginalis (strain ATCC PRA-98 / G3)</name>
    <dbReference type="NCBI Taxonomy" id="412133"/>
    <lineage>
        <taxon>Eukaryota</taxon>
        <taxon>Metamonada</taxon>
        <taxon>Parabasalia</taxon>
        <taxon>Trichomonadida</taxon>
        <taxon>Trichomonadidae</taxon>
        <taxon>Trichomonas</taxon>
    </lineage>
</organism>
<keyword evidence="3" id="KW-1185">Reference proteome</keyword>
<protein>
    <submittedName>
        <fullName evidence="2">Uncharacterized protein</fullName>
    </submittedName>
</protein>
<dbReference type="PANTHER" id="PTHR21580">
    <property type="entry name" value="SHIPPO-1-RELATED"/>
    <property type="match status" value="1"/>
</dbReference>
<reference evidence="2" key="1">
    <citation type="submission" date="2006-10" db="EMBL/GenBank/DDBJ databases">
        <authorList>
            <person name="Amadeo P."/>
            <person name="Zhao Q."/>
            <person name="Wortman J."/>
            <person name="Fraser-Liggett C."/>
            <person name="Carlton J."/>
        </authorList>
    </citation>
    <scope>NUCLEOTIDE SEQUENCE</scope>
    <source>
        <strain evidence="2">G3</strain>
    </source>
</reference>
<evidence type="ECO:0000313" key="3">
    <source>
        <dbReference type="Proteomes" id="UP000001542"/>
    </source>
</evidence>
<dbReference type="VEuPathDB" id="TrichDB:TVAG_411370"/>
<feature type="region of interest" description="Disordered" evidence="1">
    <location>
        <begin position="76"/>
        <end position="130"/>
    </location>
</feature>
<dbReference type="EMBL" id="DS113264">
    <property type="protein sequence ID" value="EAY14871.1"/>
    <property type="molecule type" value="Genomic_DNA"/>
</dbReference>
<proteinExistence type="predicted"/>